<evidence type="ECO:0000256" key="1">
    <source>
        <dbReference type="ARBA" id="ARBA00004370"/>
    </source>
</evidence>
<dbReference type="InterPro" id="IPR012334">
    <property type="entry name" value="Pectin_lyas_fold"/>
</dbReference>
<evidence type="ECO:0000256" key="2">
    <source>
        <dbReference type="ARBA" id="ARBA00004613"/>
    </source>
</evidence>
<dbReference type="EMBL" id="NHON01000040">
    <property type="protein sequence ID" value="OWJ65260.1"/>
    <property type="molecule type" value="Genomic_DNA"/>
</dbReference>
<evidence type="ECO:0000256" key="3">
    <source>
        <dbReference type="ARBA" id="ARBA00022525"/>
    </source>
</evidence>
<dbReference type="Gene3D" id="2.150.10.10">
    <property type="entry name" value="Serralysin-like metalloprotease, C-terminal"/>
    <property type="match status" value="6"/>
</dbReference>
<dbReference type="PANTHER" id="PTHR38340">
    <property type="entry name" value="S-LAYER PROTEIN"/>
    <property type="match status" value="1"/>
</dbReference>
<protein>
    <recommendedName>
        <fullName evidence="10">Right handed beta helix domain-containing protein</fullName>
    </recommendedName>
</protein>
<evidence type="ECO:0000256" key="5">
    <source>
        <dbReference type="ARBA" id="ARBA00022737"/>
    </source>
</evidence>
<dbReference type="PRINTS" id="PR00313">
    <property type="entry name" value="CABNDNGRPT"/>
</dbReference>
<dbReference type="InterPro" id="IPR018511">
    <property type="entry name" value="Hemolysin-typ_Ca-bd_CS"/>
</dbReference>
<dbReference type="Pfam" id="PF00353">
    <property type="entry name" value="HemolysinCabind"/>
    <property type="match status" value="7"/>
</dbReference>
<sequence>MPSVVIGNNLDNTILGDTGGPAEDVIFGQGGNDVLRGLAENDLLDGGAGNDTLDGGAGDDILAGRLGADRLEGGLGSDTAVLTGTFAQATITVTTAQDLAAPAVTISAIQVQTAEGTDILTGVEVLQFDDCTVRVVDNGGYATIQAAVDAAQPGDTILVTAGTYTENVVIGKAVTLIGQDGAVIQGSFQADNGVGTGDVDTWLQGHNSYSGAAGDGISIQADGVTIQNIAVTGFLHGVALNGTATNATIGDVDISQSVMGIFRNDGANANGLSVEGGSISHGQHGILIQQSVSTGLGSADGVSIDGTSFAHLNEKGIYAEQLSHAEIANIDMTDVGQYGRTPSFGGNGTNGNGIDLNLKWGGYSDISIHDFTFTDVGSSNGGGTPHVGGGAITVKARDDGGYSSHPATVDGVTISDGSIDGTSTGIRIGEPGQSNSGPTHVDIHGVDVSDASVGDVDNRSQATLSVTVSATDPDLTASPNATGPIHMTGSAIANALTGGGGADHLEGLGGDDHLDGGAGNDLLAGGAGADEIKGGAGIDTAVFAGNAAATSIHSDGTTLTISGPDGTDTVSGVEKVQFDDKTVLIVGAGGYATIQAAVDAAPAGATILVAPGTYTENVVIDKPVSLLSIEGRDSTEIVGTFGAGGQGTITVMPGVDGVRIGATGQGFTIVGFDNPSPASEVAAVYFQGNHNGATVQGNDIVAKGDLGLLTEFSATNAHFLIDGNIFSGQTFTGTTVPEQTWGGSYSSQQFTVANLPRQVVVISGGADAGSNHTSDIVFTNNEVTATAGALDTGGTAHGNILVTIDALGSTIANNVFSGFTTVEGLRFRGPNASVTGNRFDNSGTGNTTGVSFQLTDGSYSGNVFTGHDGRDDAFAGTAGNDTMTGAGGKDSLFGGAGADQLNGGSGDDLLVGGTGIDKLAGGDGNDIILIGPSTEYAATETIDGGAGTDTIRFTSTVVGDTLVLLQSGLTGVEAVVIGDATGATSGTTPLGVYAGSFTNALTVTGNEGANTITTGSGADTVNGGGGNDAIAVGGGNDRADGGAGNDQILGGAGNDTLYGRTGDDVLVGEAGNDTLVGNDGVDIMIGGAGDDIYYVDLTTDQVQEQANEGLDWVVASRTYTLSANVENLMLAPGSGTTAVGNALANTLNGNETDNGIAGVGGNDIIDGKAGNDILDGGQGTDTLTGGAGADTFRLMAIEHSAVGAGRDVITDFSHAEGDRIDLHYIDANVGLAGDQAFTFAGAAFTGAAGQLRFVGGILAGDVNGDGIADFEVKVNGAASLVAGDFVL</sequence>
<evidence type="ECO:0000313" key="9">
    <source>
        <dbReference type="Proteomes" id="UP000196655"/>
    </source>
</evidence>
<dbReference type="PROSITE" id="PS00330">
    <property type="entry name" value="HEMOLYSIN_CALCIUM"/>
    <property type="match status" value="10"/>
</dbReference>
<keyword evidence="9" id="KW-1185">Reference proteome</keyword>
<comment type="subcellular location">
    <subcellularLocation>
        <location evidence="1">Membrane</location>
    </subcellularLocation>
    <subcellularLocation>
        <location evidence="2">Secreted</location>
    </subcellularLocation>
</comment>
<comment type="caution">
    <text evidence="8">The sequence shown here is derived from an EMBL/GenBank/DDBJ whole genome shotgun (WGS) entry which is preliminary data.</text>
</comment>
<keyword evidence="6" id="KW-0843">Virulence</keyword>
<dbReference type="OrthoDB" id="9773411at2"/>
<name>A0A211ZJ32_9PROT</name>
<dbReference type="PANTHER" id="PTHR38340:SF1">
    <property type="entry name" value="S-LAYER PROTEIN"/>
    <property type="match status" value="1"/>
</dbReference>
<dbReference type="InterPro" id="IPR050557">
    <property type="entry name" value="RTX_toxin/Mannuronan_C5-epim"/>
</dbReference>
<dbReference type="GO" id="GO:0090729">
    <property type="term" value="F:toxin activity"/>
    <property type="evidence" value="ECO:0007669"/>
    <property type="project" value="UniProtKB-KW"/>
</dbReference>
<dbReference type="InterPro" id="IPR011049">
    <property type="entry name" value="Serralysin-like_metalloprot_C"/>
</dbReference>
<evidence type="ECO:0000256" key="4">
    <source>
        <dbReference type="ARBA" id="ARBA00022656"/>
    </source>
</evidence>
<evidence type="ECO:0000313" key="8">
    <source>
        <dbReference type="EMBL" id="OWJ65260.1"/>
    </source>
</evidence>
<keyword evidence="5" id="KW-0677">Repeat</keyword>
<accession>A0A211ZJ32</accession>
<gene>
    <name evidence="8" type="ORF">BWR60_20430</name>
</gene>
<dbReference type="InterPro" id="IPR011050">
    <property type="entry name" value="Pectin_lyase_fold/virulence"/>
</dbReference>
<organism evidence="8 9">
    <name type="scientific">Inquilinus limosus</name>
    <dbReference type="NCBI Taxonomy" id="171674"/>
    <lineage>
        <taxon>Bacteria</taxon>
        <taxon>Pseudomonadati</taxon>
        <taxon>Pseudomonadota</taxon>
        <taxon>Alphaproteobacteria</taxon>
        <taxon>Rhodospirillales</taxon>
        <taxon>Rhodospirillaceae</taxon>
        <taxon>Inquilinus</taxon>
    </lineage>
</organism>
<reference evidence="9" key="1">
    <citation type="submission" date="2017-05" db="EMBL/GenBank/DDBJ databases">
        <authorList>
            <person name="Macchi M."/>
            <person name="Festa S."/>
            <person name="Coppotelli B.M."/>
            <person name="Morelli I.S."/>
        </authorList>
    </citation>
    <scope>NUCLEOTIDE SEQUENCE [LARGE SCALE GENOMIC DNA]</scope>
    <source>
        <strain evidence="9">I</strain>
    </source>
</reference>
<evidence type="ECO:0000256" key="6">
    <source>
        <dbReference type="ARBA" id="ARBA00023026"/>
    </source>
</evidence>
<dbReference type="Gene3D" id="2.160.20.10">
    <property type="entry name" value="Single-stranded right-handed beta-helix, Pectin lyase-like"/>
    <property type="match status" value="2"/>
</dbReference>
<dbReference type="SUPFAM" id="SSF51120">
    <property type="entry name" value="beta-Roll"/>
    <property type="match status" value="5"/>
</dbReference>
<dbReference type="InterPro" id="IPR003995">
    <property type="entry name" value="RTX_toxin_determinant-A"/>
</dbReference>
<dbReference type="Proteomes" id="UP000196655">
    <property type="component" value="Unassembled WGS sequence"/>
</dbReference>
<evidence type="ECO:0008006" key="10">
    <source>
        <dbReference type="Google" id="ProtNLM"/>
    </source>
</evidence>
<keyword evidence="7" id="KW-0472">Membrane</keyword>
<dbReference type="SMART" id="SM00710">
    <property type="entry name" value="PbH1"/>
    <property type="match status" value="10"/>
</dbReference>
<keyword evidence="4" id="KW-0800">Toxin</keyword>
<dbReference type="GO" id="GO:0005576">
    <property type="term" value="C:extracellular region"/>
    <property type="evidence" value="ECO:0007669"/>
    <property type="project" value="UniProtKB-SubCell"/>
</dbReference>
<dbReference type="GO" id="GO:0005509">
    <property type="term" value="F:calcium ion binding"/>
    <property type="evidence" value="ECO:0007669"/>
    <property type="project" value="InterPro"/>
</dbReference>
<dbReference type="GO" id="GO:0016020">
    <property type="term" value="C:membrane"/>
    <property type="evidence" value="ECO:0007669"/>
    <property type="project" value="UniProtKB-SubCell"/>
</dbReference>
<dbReference type="InterPro" id="IPR006626">
    <property type="entry name" value="PbH1"/>
</dbReference>
<dbReference type="SUPFAM" id="SSF51126">
    <property type="entry name" value="Pectin lyase-like"/>
    <property type="match status" value="2"/>
</dbReference>
<keyword evidence="3" id="KW-0964">Secreted</keyword>
<proteinExistence type="predicted"/>
<evidence type="ECO:0000256" key="7">
    <source>
        <dbReference type="ARBA" id="ARBA00023136"/>
    </source>
</evidence>
<dbReference type="PRINTS" id="PR01488">
    <property type="entry name" value="RTXTOXINA"/>
</dbReference>
<dbReference type="RefSeq" id="WP_088152858.1">
    <property type="nucleotide sequence ID" value="NZ_NHON01000040.1"/>
</dbReference>
<dbReference type="InterPro" id="IPR001343">
    <property type="entry name" value="Hemolysn_Ca-bd"/>
</dbReference>